<reference evidence="1 2" key="1">
    <citation type="submission" date="2024-09" db="EMBL/GenBank/DDBJ databases">
        <authorList>
            <person name="Sun Q."/>
            <person name="Mori K."/>
        </authorList>
    </citation>
    <scope>NUCLEOTIDE SEQUENCE [LARGE SCALE GENOMIC DNA]</scope>
    <source>
        <strain evidence="1 2">JCM 11683</strain>
    </source>
</reference>
<name>A0ABV5X0W9_9MICO</name>
<evidence type="ECO:0000313" key="2">
    <source>
        <dbReference type="Proteomes" id="UP001589707"/>
    </source>
</evidence>
<sequence>MDSHAAAELATEAADALDDTVTVTTDFTVASNTVTAGGTAVLIDPPQIEFPTTSAAETTWTLWIASGRADHAEAWQDTADTLTALVKALGIDDARPGTFKPNHGPGVTAWAATLTRSYDLI</sequence>
<accession>A0ABV5X0W9</accession>
<proteinExistence type="predicted"/>
<dbReference type="Proteomes" id="UP001589707">
    <property type="component" value="Unassembled WGS sequence"/>
</dbReference>
<protein>
    <submittedName>
        <fullName evidence="1">Uncharacterized protein</fullName>
    </submittedName>
</protein>
<evidence type="ECO:0000313" key="1">
    <source>
        <dbReference type="EMBL" id="MFB9775382.1"/>
    </source>
</evidence>
<gene>
    <name evidence="1" type="ORF">ACFFN1_02985</name>
</gene>
<dbReference type="RefSeq" id="WP_376838464.1">
    <property type="nucleotide sequence ID" value="NZ_JBHMAU010000025.1"/>
</dbReference>
<keyword evidence="2" id="KW-1185">Reference proteome</keyword>
<comment type="caution">
    <text evidence="1">The sequence shown here is derived from an EMBL/GenBank/DDBJ whole genome shotgun (WGS) entry which is preliminary data.</text>
</comment>
<dbReference type="EMBL" id="JBHMAU010000025">
    <property type="protein sequence ID" value="MFB9775382.1"/>
    <property type="molecule type" value="Genomic_DNA"/>
</dbReference>
<organism evidence="1 2">
    <name type="scientific">Brevibacterium otitidis</name>
    <dbReference type="NCBI Taxonomy" id="53364"/>
    <lineage>
        <taxon>Bacteria</taxon>
        <taxon>Bacillati</taxon>
        <taxon>Actinomycetota</taxon>
        <taxon>Actinomycetes</taxon>
        <taxon>Micrococcales</taxon>
        <taxon>Brevibacteriaceae</taxon>
        <taxon>Brevibacterium</taxon>
    </lineage>
</organism>